<sequence>MSMDNHPAFGDFSGGDKEPEAVSRRPKKSTRWDESRPATAPDFLLSRARGSIRTQGVVEQISDPWLAAEQLRSGIHRMVVGALPFDLDKPAALTVPRDVIRADHPLEPPAHYRWNAPRLRAKVVAEDPAPAEHMERVDAAIRTIANSGLDKVVLARAIELDIDPPIDPLLLAARLIDGSPNRDGFVVDLSPAGTDYKGKLLIGSSPEMLVRRRGNTVEAFPLAGSLPRSRNKQVDDEHARRLADSVKNLAEHAFVVDDIAANLAPLCSHIEVPETPELMSTSEMWHLATHIRGELKDPTLSALDLALVVHPTPAICGTPTESAFGVIQAVETDRGFYSGAVGWCDADGDGEFVVSIRCAEINTAGTVARLWAGGGIVEHSDPEEELAETQAKLGTVLRAFGLS</sequence>
<dbReference type="InterPro" id="IPR004561">
    <property type="entry name" value="IsoChor_synthase"/>
</dbReference>
<reference evidence="8 9" key="1">
    <citation type="submission" date="2013-10" db="EMBL/GenBank/DDBJ databases">
        <title>Complete genome sequence of Corynebacterium lactis DSM 45799(T), isolated from raw cow milk.</title>
        <authorList>
            <person name="Ruckert C."/>
            <person name="Albersmeier A."/>
            <person name="Lipski A."/>
            <person name="Kalinowski J."/>
        </authorList>
    </citation>
    <scope>NUCLEOTIDE SEQUENCE [LARGE SCALE GENOMIC DNA]</scope>
    <source>
        <strain evidence="8 9">RW2-5</strain>
    </source>
</reference>
<evidence type="ECO:0000256" key="2">
    <source>
        <dbReference type="ARBA" id="ARBA00005297"/>
    </source>
</evidence>
<keyword evidence="4" id="KW-0413">Isomerase</keyword>
<gene>
    <name evidence="8" type="ORF">CLAC_04860</name>
</gene>
<keyword evidence="9" id="KW-1185">Reference proteome</keyword>
<evidence type="ECO:0000259" key="7">
    <source>
        <dbReference type="Pfam" id="PF00425"/>
    </source>
</evidence>
<proteinExistence type="inferred from homology"/>
<comment type="catalytic activity">
    <reaction evidence="1">
        <text>chorismate = isochorismate</text>
        <dbReference type="Rhea" id="RHEA:18985"/>
        <dbReference type="ChEBI" id="CHEBI:29748"/>
        <dbReference type="ChEBI" id="CHEBI:29780"/>
        <dbReference type="EC" id="5.4.4.2"/>
    </reaction>
</comment>
<dbReference type="PANTHER" id="PTHR42839:SF2">
    <property type="entry name" value="ISOCHORISMATE SYNTHASE ENTC"/>
    <property type="match status" value="1"/>
</dbReference>
<dbReference type="Gene3D" id="3.60.120.10">
    <property type="entry name" value="Anthranilate synthase"/>
    <property type="match status" value="1"/>
</dbReference>
<evidence type="ECO:0000256" key="1">
    <source>
        <dbReference type="ARBA" id="ARBA00000799"/>
    </source>
</evidence>
<feature type="domain" description="Chorismate-utilising enzyme C-terminal" evidence="7">
    <location>
        <begin position="131"/>
        <end position="392"/>
    </location>
</feature>
<dbReference type="RefSeq" id="WP_053411927.1">
    <property type="nucleotide sequence ID" value="NZ_CP006841.1"/>
</dbReference>
<dbReference type="PATRIC" id="fig|1408189.4.peg.972"/>
<dbReference type="Proteomes" id="UP000058446">
    <property type="component" value="Chromosome"/>
</dbReference>
<name>A0A0K2H0A4_9CORY</name>
<dbReference type="SUPFAM" id="SSF56322">
    <property type="entry name" value="ADC synthase"/>
    <property type="match status" value="1"/>
</dbReference>
<evidence type="ECO:0000313" key="9">
    <source>
        <dbReference type="Proteomes" id="UP000058446"/>
    </source>
</evidence>
<dbReference type="Pfam" id="PF00425">
    <property type="entry name" value="Chorismate_bind"/>
    <property type="match status" value="1"/>
</dbReference>
<evidence type="ECO:0000256" key="3">
    <source>
        <dbReference type="ARBA" id="ARBA00012824"/>
    </source>
</evidence>
<dbReference type="GO" id="GO:0009697">
    <property type="term" value="P:salicylic acid biosynthetic process"/>
    <property type="evidence" value="ECO:0007669"/>
    <property type="project" value="TreeGrafter"/>
</dbReference>
<comment type="similarity">
    <text evidence="2">Belongs to the isochorismate synthase family.</text>
</comment>
<dbReference type="GO" id="GO:0008909">
    <property type="term" value="F:isochorismate synthase activity"/>
    <property type="evidence" value="ECO:0007669"/>
    <property type="project" value="UniProtKB-EC"/>
</dbReference>
<evidence type="ECO:0000256" key="5">
    <source>
        <dbReference type="ARBA" id="ARBA00041564"/>
    </source>
</evidence>
<dbReference type="PANTHER" id="PTHR42839">
    <property type="entry name" value="ISOCHORISMATE SYNTHASE ENTC"/>
    <property type="match status" value="1"/>
</dbReference>
<dbReference type="InterPro" id="IPR005801">
    <property type="entry name" value="ADC_synthase"/>
</dbReference>
<dbReference type="InterPro" id="IPR015890">
    <property type="entry name" value="Chorismate_C"/>
</dbReference>
<evidence type="ECO:0000256" key="6">
    <source>
        <dbReference type="SAM" id="MobiDB-lite"/>
    </source>
</evidence>
<protein>
    <recommendedName>
        <fullName evidence="3">isochorismate synthase</fullName>
        <ecNumber evidence="3">5.4.4.2</ecNumber>
    </recommendedName>
    <alternativeName>
        <fullName evidence="5">Isochorismate mutase</fullName>
    </alternativeName>
</protein>
<feature type="compositionally biased region" description="Basic and acidic residues" evidence="6">
    <location>
        <begin position="14"/>
        <end position="23"/>
    </location>
</feature>
<accession>A0A0K2H0A4</accession>
<organism evidence="8 9">
    <name type="scientific">Corynebacterium lactis RW2-5</name>
    <dbReference type="NCBI Taxonomy" id="1408189"/>
    <lineage>
        <taxon>Bacteria</taxon>
        <taxon>Bacillati</taxon>
        <taxon>Actinomycetota</taxon>
        <taxon>Actinomycetes</taxon>
        <taxon>Mycobacteriales</taxon>
        <taxon>Corynebacteriaceae</taxon>
        <taxon>Corynebacterium</taxon>
    </lineage>
</organism>
<dbReference type="STRING" id="1408189.CLAC_04860"/>
<evidence type="ECO:0000256" key="4">
    <source>
        <dbReference type="ARBA" id="ARBA00023235"/>
    </source>
</evidence>
<feature type="region of interest" description="Disordered" evidence="6">
    <location>
        <begin position="1"/>
        <end position="38"/>
    </location>
</feature>
<dbReference type="OrthoDB" id="9806579at2"/>
<dbReference type="NCBIfam" id="TIGR00543">
    <property type="entry name" value="isochor_syn"/>
    <property type="match status" value="1"/>
</dbReference>
<dbReference type="AlphaFoldDB" id="A0A0K2H0A4"/>
<dbReference type="KEGG" id="clw:CLAC_04860"/>
<dbReference type="EC" id="5.4.4.2" evidence="3"/>
<evidence type="ECO:0000313" key="8">
    <source>
        <dbReference type="EMBL" id="ALA67151.1"/>
    </source>
</evidence>
<dbReference type="EMBL" id="CP006841">
    <property type="protein sequence ID" value="ALA67151.1"/>
    <property type="molecule type" value="Genomic_DNA"/>
</dbReference>